<evidence type="ECO:0000256" key="3">
    <source>
        <dbReference type="ARBA" id="ARBA00022448"/>
    </source>
</evidence>
<name>A0A7R9KXI1_9ACAR</name>
<dbReference type="AlphaFoldDB" id="A0A7R9KXI1"/>
<accession>A0A7R9KXI1</accession>
<evidence type="ECO:0000256" key="10">
    <source>
        <dbReference type="ARBA" id="ARBA00050907"/>
    </source>
</evidence>
<dbReference type="Pfam" id="PF00153">
    <property type="entry name" value="Mito_carr"/>
    <property type="match status" value="3"/>
</dbReference>
<evidence type="ECO:0000256" key="4">
    <source>
        <dbReference type="ARBA" id="ARBA00022692"/>
    </source>
</evidence>
<feature type="region of interest" description="Disordered" evidence="16">
    <location>
        <begin position="1"/>
        <end position="31"/>
    </location>
</feature>
<dbReference type="SUPFAM" id="SSF103506">
    <property type="entry name" value="Mitochondrial carrier"/>
    <property type="match status" value="1"/>
</dbReference>
<feature type="compositionally biased region" description="Low complexity" evidence="16">
    <location>
        <begin position="20"/>
        <end position="31"/>
    </location>
</feature>
<feature type="repeat" description="Solcar" evidence="14">
    <location>
        <begin position="139"/>
        <end position="233"/>
    </location>
</feature>
<dbReference type="OrthoDB" id="428293at2759"/>
<keyword evidence="4 14" id="KW-0812">Transmembrane</keyword>
<evidence type="ECO:0000256" key="1">
    <source>
        <dbReference type="ARBA" id="ARBA00004448"/>
    </source>
</evidence>
<keyword evidence="9 14" id="KW-0472">Membrane</keyword>
<evidence type="ECO:0000256" key="13">
    <source>
        <dbReference type="ARBA" id="ARBA00079992"/>
    </source>
</evidence>
<dbReference type="GO" id="GO:0005743">
    <property type="term" value="C:mitochondrial inner membrane"/>
    <property type="evidence" value="ECO:0007669"/>
    <property type="project" value="UniProtKB-SubCell"/>
</dbReference>
<dbReference type="InterPro" id="IPR044712">
    <property type="entry name" value="SLC25A32-like"/>
</dbReference>
<evidence type="ECO:0000256" key="16">
    <source>
        <dbReference type="SAM" id="MobiDB-lite"/>
    </source>
</evidence>
<organism evidence="17">
    <name type="scientific">Medioppia subpectinata</name>
    <dbReference type="NCBI Taxonomy" id="1979941"/>
    <lineage>
        <taxon>Eukaryota</taxon>
        <taxon>Metazoa</taxon>
        <taxon>Ecdysozoa</taxon>
        <taxon>Arthropoda</taxon>
        <taxon>Chelicerata</taxon>
        <taxon>Arachnida</taxon>
        <taxon>Acari</taxon>
        <taxon>Acariformes</taxon>
        <taxon>Sarcoptiformes</taxon>
        <taxon>Oribatida</taxon>
        <taxon>Brachypylina</taxon>
        <taxon>Oppioidea</taxon>
        <taxon>Oppiidae</taxon>
        <taxon>Medioppia</taxon>
    </lineage>
</organism>
<evidence type="ECO:0000256" key="5">
    <source>
        <dbReference type="ARBA" id="ARBA00022737"/>
    </source>
</evidence>
<dbReference type="FunFam" id="1.50.40.10:FF:000025">
    <property type="entry name" value="mitochondrial folate transporter/carrier"/>
    <property type="match status" value="1"/>
</dbReference>
<evidence type="ECO:0000256" key="7">
    <source>
        <dbReference type="ARBA" id="ARBA00022989"/>
    </source>
</evidence>
<dbReference type="EMBL" id="OC863762">
    <property type="protein sequence ID" value="CAD7631238.1"/>
    <property type="molecule type" value="Genomic_DNA"/>
</dbReference>
<feature type="repeat" description="Solcar" evidence="14">
    <location>
        <begin position="39"/>
        <end position="129"/>
    </location>
</feature>
<dbReference type="GO" id="GO:0015711">
    <property type="term" value="P:organic anion transport"/>
    <property type="evidence" value="ECO:0007669"/>
    <property type="project" value="UniProtKB-ARBA"/>
</dbReference>
<protein>
    <recommendedName>
        <fullName evidence="12">Solute carrier family 25 member 32</fullName>
    </recommendedName>
    <alternativeName>
        <fullName evidence="13">Mitochondrial FAD transporter</fullName>
    </alternativeName>
</protein>
<keyword evidence="8" id="KW-0496">Mitochondrion</keyword>
<dbReference type="GO" id="GO:0055085">
    <property type="term" value="P:transmembrane transport"/>
    <property type="evidence" value="ECO:0007669"/>
    <property type="project" value="InterPro"/>
</dbReference>
<feature type="non-terminal residue" evidence="17">
    <location>
        <position position="1"/>
    </location>
</feature>
<evidence type="ECO:0000256" key="6">
    <source>
        <dbReference type="ARBA" id="ARBA00022792"/>
    </source>
</evidence>
<evidence type="ECO:0000256" key="15">
    <source>
        <dbReference type="RuleBase" id="RU000488"/>
    </source>
</evidence>
<evidence type="ECO:0000256" key="12">
    <source>
        <dbReference type="ARBA" id="ARBA00070508"/>
    </source>
</evidence>
<keyword evidence="6" id="KW-0999">Mitochondrion inner membrane</keyword>
<evidence type="ECO:0000256" key="2">
    <source>
        <dbReference type="ARBA" id="ARBA00006375"/>
    </source>
</evidence>
<evidence type="ECO:0000256" key="14">
    <source>
        <dbReference type="PROSITE-ProRule" id="PRU00282"/>
    </source>
</evidence>
<reference evidence="17" key="1">
    <citation type="submission" date="2020-11" db="EMBL/GenBank/DDBJ databases">
        <authorList>
            <person name="Tran Van P."/>
        </authorList>
    </citation>
    <scope>NUCLEOTIDE SEQUENCE</scope>
</reference>
<evidence type="ECO:0000256" key="11">
    <source>
        <dbReference type="ARBA" id="ARBA00058619"/>
    </source>
</evidence>
<dbReference type="PROSITE" id="PS50920">
    <property type="entry name" value="SOLCAR"/>
    <property type="match status" value="2"/>
</dbReference>
<comment type="function">
    <text evidence="11">Facilitates flavin adenine dinucleotide (FAD) translocation across the mitochondrial inner membrane into the mitochondrial matrix where it acts as a redox cofactor to assist flavoenzyme activities in fundamental metabolic processes including fatty acid beta-oxidation, amino acid and choline metabolism as well as mitochondrial electron transportation. In particular, provides FAD to DLD dehydrogenase of the glycine cleavage system, part of mitochondrial one-carbon metabolic pathway involved in neural tube closure in early embryogenesis.</text>
</comment>
<keyword evidence="5" id="KW-0677">Repeat</keyword>
<dbReference type="GO" id="GO:0006862">
    <property type="term" value="P:nucleotide transport"/>
    <property type="evidence" value="ECO:0007669"/>
    <property type="project" value="InterPro"/>
</dbReference>
<comment type="similarity">
    <text evidence="2 15">Belongs to the mitochondrial carrier (TC 2.A.29) family.</text>
</comment>
<keyword evidence="3 15" id="KW-0813">Transport</keyword>
<gene>
    <name evidence="17" type="ORF">OSB1V03_LOCUS11647</name>
</gene>
<evidence type="ECO:0000256" key="8">
    <source>
        <dbReference type="ARBA" id="ARBA00023128"/>
    </source>
</evidence>
<comment type="subcellular location">
    <subcellularLocation>
        <location evidence="1">Mitochondrion inner membrane</location>
        <topology evidence="1">Multi-pass membrane protein</topology>
    </subcellularLocation>
</comment>
<dbReference type="Proteomes" id="UP000759131">
    <property type="component" value="Unassembled WGS sequence"/>
</dbReference>
<sequence length="296" mass="32988">MSANNAIDGKDGNNKPKTITNGNNSSPPSTSWLTKCRAHVKYEHLMAGVVGGVTSTLVLHPLDLLKIRLAVNDGQVSARPHYRGLVNAVNTIVTQEGVKGLYKGVIPNCWGAGASWGFYFLFYNSIKSRMNGDNKGVDLGPGSHLMAAAMAGLITTTITNPIWVVKTQMCLQYTNVSEVQTLSSKRYTGMVDVLRRIYQYEGISGLYRGYVPGILNVSHGALQFMAYEELKKYYILKNKLKKNAKLETIEYLTCASLSKLFAATITYPYQLLRARLQDQHTNYKGLFDVIRKTWRF</sequence>
<keyword evidence="7" id="KW-1133">Transmembrane helix</keyword>
<evidence type="ECO:0000313" key="17">
    <source>
        <dbReference type="EMBL" id="CAD7631238.1"/>
    </source>
</evidence>
<comment type="catalytic activity">
    <reaction evidence="10">
        <text>FAD(in) = FAD(out)</text>
        <dbReference type="Rhea" id="RHEA:76535"/>
        <dbReference type="ChEBI" id="CHEBI:57692"/>
    </reaction>
</comment>
<dbReference type="InterPro" id="IPR023395">
    <property type="entry name" value="MCP_dom_sf"/>
</dbReference>
<evidence type="ECO:0000256" key="9">
    <source>
        <dbReference type="ARBA" id="ARBA00023136"/>
    </source>
</evidence>
<evidence type="ECO:0000313" key="18">
    <source>
        <dbReference type="Proteomes" id="UP000759131"/>
    </source>
</evidence>
<keyword evidence="18" id="KW-1185">Reference proteome</keyword>
<dbReference type="PANTHER" id="PTHR45683">
    <property type="entry name" value="MITOCHONDRIAL NICOTINAMIDE ADENINE DINUCLEOTIDE TRANSPORTER 1-RELATED-RELATED"/>
    <property type="match status" value="1"/>
</dbReference>
<dbReference type="EMBL" id="CAJPIZ010009187">
    <property type="protein sequence ID" value="CAG2111668.1"/>
    <property type="molecule type" value="Genomic_DNA"/>
</dbReference>
<dbReference type="InterPro" id="IPR018108">
    <property type="entry name" value="MCP_transmembrane"/>
</dbReference>
<proteinExistence type="inferred from homology"/>
<dbReference type="Gene3D" id="1.50.40.10">
    <property type="entry name" value="Mitochondrial carrier domain"/>
    <property type="match status" value="1"/>
</dbReference>